<dbReference type="Proteomes" id="UP000235145">
    <property type="component" value="Unassembled WGS sequence"/>
</dbReference>
<feature type="compositionally biased region" description="Low complexity" evidence="2">
    <location>
        <begin position="68"/>
        <end position="77"/>
    </location>
</feature>
<feature type="coiled-coil region" evidence="1">
    <location>
        <begin position="5"/>
        <end position="39"/>
    </location>
</feature>
<proteinExistence type="predicted"/>
<evidence type="ECO:0000313" key="4">
    <source>
        <dbReference type="Proteomes" id="UP000235145"/>
    </source>
</evidence>
<evidence type="ECO:0000313" key="3">
    <source>
        <dbReference type="EMBL" id="KAJ0191496.1"/>
    </source>
</evidence>
<organism evidence="3 4">
    <name type="scientific">Lactuca sativa</name>
    <name type="common">Garden lettuce</name>
    <dbReference type="NCBI Taxonomy" id="4236"/>
    <lineage>
        <taxon>Eukaryota</taxon>
        <taxon>Viridiplantae</taxon>
        <taxon>Streptophyta</taxon>
        <taxon>Embryophyta</taxon>
        <taxon>Tracheophyta</taxon>
        <taxon>Spermatophyta</taxon>
        <taxon>Magnoliopsida</taxon>
        <taxon>eudicotyledons</taxon>
        <taxon>Gunneridae</taxon>
        <taxon>Pentapetalae</taxon>
        <taxon>asterids</taxon>
        <taxon>campanulids</taxon>
        <taxon>Asterales</taxon>
        <taxon>Asteraceae</taxon>
        <taxon>Cichorioideae</taxon>
        <taxon>Cichorieae</taxon>
        <taxon>Lactucinae</taxon>
        <taxon>Lactuca</taxon>
    </lineage>
</organism>
<keyword evidence="1" id="KW-0175">Coiled coil</keyword>
<gene>
    <name evidence="3" type="ORF">LSAT_V11C800429030</name>
</gene>
<keyword evidence="4" id="KW-1185">Reference proteome</keyword>
<accession>A0A9R1WXK5</accession>
<comment type="caution">
    <text evidence="3">The sequence shown here is derived from an EMBL/GenBank/DDBJ whole genome shotgun (WGS) entry which is preliminary data.</text>
</comment>
<evidence type="ECO:0000256" key="1">
    <source>
        <dbReference type="SAM" id="Coils"/>
    </source>
</evidence>
<feature type="compositionally biased region" description="Basic and acidic residues" evidence="2">
    <location>
        <begin position="80"/>
        <end position="102"/>
    </location>
</feature>
<feature type="region of interest" description="Disordered" evidence="2">
    <location>
        <begin position="40"/>
        <end position="109"/>
    </location>
</feature>
<dbReference type="EMBL" id="NBSK02000008">
    <property type="protein sequence ID" value="KAJ0191496.1"/>
    <property type="molecule type" value="Genomic_DNA"/>
</dbReference>
<protein>
    <submittedName>
        <fullName evidence="3">Uncharacterized protein</fullName>
    </submittedName>
</protein>
<evidence type="ECO:0000256" key="2">
    <source>
        <dbReference type="SAM" id="MobiDB-lite"/>
    </source>
</evidence>
<sequence length="186" mass="20790">MEAIMKQIQHQLKQKQEQKASLIRQFEAANREEEQLQQTLQILSSYSAPKEEGASSSTTKQPKEDIQEISSDDSQSQTIHKTEKQPMTSNKEEYPPLQADHKNIKKWRPGPKAVFLADSPSPEYGLAESPANTCSKSRPYSASQAMNSLSPSCKFQNKNHGIIIPETGCYNSPALISDFVLEVCYG</sequence>
<name>A0A9R1WXK5_LACSA</name>
<reference evidence="3 4" key="1">
    <citation type="journal article" date="2017" name="Nat. Commun.">
        <title>Genome assembly with in vitro proximity ligation data and whole-genome triplication in lettuce.</title>
        <authorList>
            <person name="Reyes-Chin-Wo S."/>
            <person name="Wang Z."/>
            <person name="Yang X."/>
            <person name="Kozik A."/>
            <person name="Arikit S."/>
            <person name="Song C."/>
            <person name="Xia L."/>
            <person name="Froenicke L."/>
            <person name="Lavelle D.O."/>
            <person name="Truco M.J."/>
            <person name="Xia R."/>
            <person name="Zhu S."/>
            <person name="Xu C."/>
            <person name="Xu H."/>
            <person name="Xu X."/>
            <person name="Cox K."/>
            <person name="Korf I."/>
            <person name="Meyers B.C."/>
            <person name="Michelmore R.W."/>
        </authorList>
    </citation>
    <scope>NUCLEOTIDE SEQUENCE [LARGE SCALE GENOMIC DNA]</scope>
    <source>
        <strain evidence="4">cv. Salinas</strain>
        <tissue evidence="3">Seedlings</tissue>
    </source>
</reference>
<dbReference type="AlphaFoldDB" id="A0A9R1WXK5"/>